<gene>
    <name evidence="2" type="ORF">CORC01_11132</name>
</gene>
<dbReference type="RefSeq" id="XP_022470700.1">
    <property type="nucleotide sequence ID" value="XM_022622758.1"/>
</dbReference>
<reference evidence="2 3" key="1">
    <citation type="submission" date="2016-09" db="EMBL/GenBank/DDBJ databases">
        <authorList>
            <person name="Capua I."/>
            <person name="De Benedictis P."/>
            <person name="Joannis T."/>
            <person name="Lombin L.H."/>
            <person name="Cattoli G."/>
        </authorList>
    </citation>
    <scope>NUCLEOTIDE SEQUENCE [LARGE SCALE GENOMIC DNA]</scope>
    <source>
        <strain evidence="2 3">IMI 309357</strain>
    </source>
</reference>
<sequence>MLKPIRQAVILGLDWGSSSIRASILTRDTRHPENVYNEDSIPAHDEHYQKGAFNAALYLDGIGKVYTGEAIDEDREPVPSKPFFSQSPQTGINAIDALLNGLRADATWALVHEGMEEIAKTVFKSIGGFCNGNNELDELYCIDEIGLSYPAHWRLGERTKYEELLRKVIPKESAWVKPDVDISFHVESLASAHRLFSSPRLIGKIMPPSKTPVLVVFLDFGGYTMKSNANDLSYHRVGETFSAFGGTQLWEQQVGIFCRKYVEAETNRPKLSPRQRAECLEMFHREIKKFETSEIEPMHLTYRIPLKEGHLSYSVCLPKHSAENCFWNALAGPIKLAEKKIAEAVTLSSRVKVVLSGGSGKNTVVQARLRSACERLGVSHPYCMNQKLAKEDSWNISRGAAIATANTISVHESMANGAAFGFQRGGYATLNSPEGLRSSWEEEIEVSLDLNGSRSWKRWCGDTTRIKIICDPFLQLPDRKTHLRFSSCCDVVELPQPSKGYWEFELRFAGDGDDLRLVVERGYMGHTGRKIFRHMPTLELPLYYDPSSCCCLIKTDVDDEGYGLLVTETGEIVACPREPTRNHLERGGRPRLGESGNIRKRKRMAPARRGGVGGRQGKAGVKPTGHLPELKPPNYLPKSTRAPVISQFNGSTDGLPSAHLVRETRSMESSRRENSVIPVVSDTVVGRQALSPECGVTNHSFWEQATVAESGP</sequence>
<dbReference type="EMBL" id="MJBS01000117">
    <property type="protein sequence ID" value="OHE93535.1"/>
    <property type="molecule type" value="Genomic_DNA"/>
</dbReference>
<keyword evidence="3" id="KW-1185">Reference proteome</keyword>
<evidence type="ECO:0000313" key="2">
    <source>
        <dbReference type="EMBL" id="OHE93535.1"/>
    </source>
</evidence>
<evidence type="ECO:0000313" key="3">
    <source>
        <dbReference type="Proteomes" id="UP000176998"/>
    </source>
</evidence>
<accession>A0A1G4AWP0</accession>
<dbReference type="OrthoDB" id="4849067at2759"/>
<dbReference type="Proteomes" id="UP000176998">
    <property type="component" value="Unassembled WGS sequence"/>
</dbReference>
<proteinExistence type="predicted"/>
<name>A0A1G4AWP0_9PEZI</name>
<dbReference type="AlphaFoldDB" id="A0A1G4AWP0"/>
<dbReference type="STRING" id="1209926.A0A1G4AWP0"/>
<protein>
    <submittedName>
        <fullName evidence="2">Uncharacterized protein</fullName>
    </submittedName>
</protein>
<evidence type="ECO:0000256" key="1">
    <source>
        <dbReference type="SAM" id="MobiDB-lite"/>
    </source>
</evidence>
<comment type="caution">
    <text evidence="2">The sequence shown here is derived from an EMBL/GenBank/DDBJ whole genome shotgun (WGS) entry which is preliminary data.</text>
</comment>
<feature type="region of interest" description="Disordered" evidence="1">
    <location>
        <begin position="602"/>
        <end position="638"/>
    </location>
</feature>
<organism evidence="2 3">
    <name type="scientific">Colletotrichum orchidophilum</name>
    <dbReference type="NCBI Taxonomy" id="1209926"/>
    <lineage>
        <taxon>Eukaryota</taxon>
        <taxon>Fungi</taxon>
        <taxon>Dikarya</taxon>
        <taxon>Ascomycota</taxon>
        <taxon>Pezizomycotina</taxon>
        <taxon>Sordariomycetes</taxon>
        <taxon>Hypocreomycetidae</taxon>
        <taxon>Glomerellales</taxon>
        <taxon>Glomerellaceae</taxon>
        <taxon>Colletotrichum</taxon>
    </lineage>
</organism>
<dbReference type="GeneID" id="34564268"/>